<dbReference type="EMBL" id="ACGJ01002209">
    <property type="protein sequence ID" value="EET00932.1"/>
    <property type="molecule type" value="Genomic_DNA"/>
</dbReference>
<dbReference type="GO" id="GO:0008270">
    <property type="term" value="F:zinc ion binding"/>
    <property type="evidence" value="ECO:0007669"/>
    <property type="project" value="UniProtKB-KW"/>
</dbReference>
<dbReference type="InterPro" id="IPR050660">
    <property type="entry name" value="NEK_Ser/Thr_kinase"/>
</dbReference>
<keyword evidence="2" id="KW-0723">Serine/threonine-protein kinase</keyword>
<dbReference type="AlphaFoldDB" id="C6LSR9"/>
<keyword evidence="5 13" id="KW-0418">Kinase</keyword>
<evidence type="ECO:0000256" key="4">
    <source>
        <dbReference type="ARBA" id="ARBA00022741"/>
    </source>
</evidence>
<dbReference type="SUPFAM" id="SSF57850">
    <property type="entry name" value="RING/U-box"/>
    <property type="match status" value="1"/>
</dbReference>
<dbReference type="VEuPathDB" id="GiardiaDB:GL50581_1811"/>
<keyword evidence="3" id="KW-0808">Transferase</keyword>
<dbReference type="InterPro" id="IPR011009">
    <property type="entry name" value="Kinase-like_dom_sf"/>
</dbReference>
<dbReference type="SUPFAM" id="SSF56112">
    <property type="entry name" value="Protein kinase-like (PK-like)"/>
    <property type="match status" value="1"/>
</dbReference>
<dbReference type="PROSITE" id="PS50011">
    <property type="entry name" value="PROTEIN_KINASE_DOM"/>
    <property type="match status" value="1"/>
</dbReference>
<dbReference type="GO" id="GO:0004674">
    <property type="term" value="F:protein serine/threonine kinase activity"/>
    <property type="evidence" value="ECO:0007669"/>
    <property type="project" value="UniProtKB-KW"/>
</dbReference>
<dbReference type="InterPro" id="IPR000719">
    <property type="entry name" value="Prot_kinase_dom"/>
</dbReference>
<evidence type="ECO:0000256" key="9">
    <source>
        <dbReference type="PROSITE-ProRule" id="PRU00175"/>
    </source>
</evidence>
<dbReference type="InterPro" id="IPR001841">
    <property type="entry name" value="Znf_RING"/>
</dbReference>
<evidence type="ECO:0000256" key="6">
    <source>
        <dbReference type="ARBA" id="ARBA00022840"/>
    </source>
</evidence>
<feature type="domain" description="Protein kinase" evidence="11">
    <location>
        <begin position="1"/>
        <end position="283"/>
    </location>
</feature>
<name>C6LSR9_GIAIB</name>
<dbReference type="Pfam" id="PF13920">
    <property type="entry name" value="zf-C3HC4_3"/>
    <property type="match status" value="1"/>
</dbReference>
<dbReference type="PANTHER" id="PTHR43671">
    <property type="entry name" value="SERINE/THREONINE-PROTEIN KINASE NEK"/>
    <property type="match status" value="1"/>
</dbReference>
<dbReference type="GO" id="GO:0005524">
    <property type="term" value="F:ATP binding"/>
    <property type="evidence" value="ECO:0007669"/>
    <property type="project" value="UniProtKB-KW"/>
</dbReference>
<accession>C6LSR9</accession>
<sequence length="537" mass="61308">MLPRQYDSGDAISNDIDQQLASFKYLSLYRLRGTNQFMAEEIGAEIQGDDERAKLDAINAEYASAQLLTHPNVIKYQNVFMHAYYVYNITPLYDTPLSSVQFYSRNRSLSVDSIFKFTAQMALALAYLHSPYKVNSQHVSMFCLPNVHGGLCTDSIAIDSTSSKYIIMDLVPILRKLRVESKDCSELRRYYSPEKLQREDDSPGFPQDDMWSLGAILYELATGQKFNRPSREYRSIEEQWAECIEKHIDAVQDTDLRDLIMQLLTFDPTKRLTTGELLMKPRVALAAADNELRLISRTEFFALRDKVMLRIDPKVVQENMSLQTNLNQLTSELSDEEAKNSELVKQHADLTTEQGDLRVKNKTAHEAVHSARELAAGVNLRYNQLNNEIEKLAESLGVEVDRESICSVLYGMDQKIQDRLDTVEKLKRLVSIYNDYKERIRDPDQLKREISVMTIDLKSVLYSTAQFIDHLSKNADIDDMDDGFPMCSVCLGNISDVIFYPCKHVSCCNTCSSQILNSNHQCPVCRTAISSHSKISW</sequence>
<dbReference type="PROSITE" id="PS50089">
    <property type="entry name" value="ZF_RING_2"/>
    <property type="match status" value="1"/>
</dbReference>
<comment type="catalytic activity">
    <reaction evidence="7">
        <text>L-threonyl-[protein] + ATP = O-phospho-L-threonyl-[protein] + ADP + H(+)</text>
        <dbReference type="Rhea" id="RHEA:46608"/>
        <dbReference type="Rhea" id="RHEA-COMP:11060"/>
        <dbReference type="Rhea" id="RHEA-COMP:11605"/>
        <dbReference type="ChEBI" id="CHEBI:15378"/>
        <dbReference type="ChEBI" id="CHEBI:30013"/>
        <dbReference type="ChEBI" id="CHEBI:30616"/>
        <dbReference type="ChEBI" id="CHEBI:61977"/>
        <dbReference type="ChEBI" id="CHEBI:456216"/>
        <dbReference type="EC" id="2.7.11.1"/>
    </reaction>
</comment>
<evidence type="ECO:0000256" key="7">
    <source>
        <dbReference type="ARBA" id="ARBA00047899"/>
    </source>
</evidence>
<evidence type="ECO:0000256" key="3">
    <source>
        <dbReference type="ARBA" id="ARBA00022679"/>
    </source>
</evidence>
<reference evidence="13 14" key="1">
    <citation type="journal article" date="2009" name="PLoS Pathog.">
        <title>Draft genome sequencing of giardia intestinalis assemblage B isolate GS: is human giardiasis caused by two different species?</title>
        <authorList>
            <person name="Franzen O."/>
            <person name="Jerlstrom-Hultqvist J."/>
            <person name="Castro E."/>
            <person name="Sherwood E."/>
            <person name="Ankarklev J."/>
            <person name="Reiner D.S."/>
            <person name="Palm D."/>
            <person name="Andersson J.O."/>
            <person name="Andersson B."/>
            <person name="Svard S.G."/>
        </authorList>
    </citation>
    <scope>NUCLEOTIDE SEQUENCE [LARGE SCALE GENOMIC DNA]</scope>
    <source>
        <strain evidence="14">ATCC 50581 / GS clone H7</strain>
    </source>
</reference>
<evidence type="ECO:0000313" key="13">
    <source>
        <dbReference type="EMBL" id="EET00932.1"/>
    </source>
</evidence>
<dbReference type="Pfam" id="PF00069">
    <property type="entry name" value="Pkinase"/>
    <property type="match status" value="1"/>
</dbReference>
<dbReference type="Gene3D" id="1.10.510.10">
    <property type="entry name" value="Transferase(Phosphotransferase) domain 1"/>
    <property type="match status" value="1"/>
</dbReference>
<dbReference type="InterPro" id="IPR013083">
    <property type="entry name" value="Znf_RING/FYVE/PHD"/>
</dbReference>
<dbReference type="OMA" id="HAYYVYN"/>
<keyword evidence="6" id="KW-0067">ATP-binding</keyword>
<evidence type="ECO:0000256" key="1">
    <source>
        <dbReference type="ARBA" id="ARBA00012513"/>
    </source>
</evidence>
<keyword evidence="4" id="KW-0547">Nucleotide-binding</keyword>
<gene>
    <name evidence="13" type="ORF">GL50581_1811</name>
</gene>
<dbReference type="PANTHER" id="PTHR43671:SF98">
    <property type="entry name" value="SERINE_THREONINE-PROTEIN KINASE NEK11"/>
    <property type="match status" value="1"/>
</dbReference>
<evidence type="ECO:0000256" key="10">
    <source>
        <dbReference type="SAM" id="Coils"/>
    </source>
</evidence>
<keyword evidence="9" id="KW-0863">Zinc-finger</keyword>
<dbReference type="Gene3D" id="3.30.40.10">
    <property type="entry name" value="Zinc/RING finger domain, C3HC4 (zinc finger)"/>
    <property type="match status" value="1"/>
</dbReference>
<organism evidence="13 14">
    <name type="scientific">Giardia intestinalis (strain ATCC 50581 / GS clone H7)</name>
    <name type="common">Giardia lamblia</name>
    <dbReference type="NCBI Taxonomy" id="598745"/>
    <lineage>
        <taxon>Eukaryota</taxon>
        <taxon>Metamonada</taxon>
        <taxon>Diplomonadida</taxon>
        <taxon>Hexamitidae</taxon>
        <taxon>Giardiinae</taxon>
        <taxon>Giardia</taxon>
    </lineage>
</organism>
<evidence type="ECO:0000256" key="2">
    <source>
        <dbReference type="ARBA" id="ARBA00022527"/>
    </source>
</evidence>
<keyword evidence="10" id="KW-0175">Coiled coil</keyword>
<dbReference type="OrthoDB" id="4034597at2759"/>
<dbReference type="EC" id="2.7.11.1" evidence="1"/>
<keyword evidence="9" id="KW-0862">Zinc</keyword>
<feature type="domain" description="RING-type" evidence="12">
    <location>
        <begin position="487"/>
        <end position="526"/>
    </location>
</feature>
<dbReference type="SMART" id="SM00220">
    <property type="entry name" value="S_TKc"/>
    <property type="match status" value="1"/>
</dbReference>
<dbReference type="Proteomes" id="UP000002488">
    <property type="component" value="Unassembled WGS sequence"/>
</dbReference>
<evidence type="ECO:0000259" key="11">
    <source>
        <dbReference type="PROSITE" id="PS50011"/>
    </source>
</evidence>
<feature type="coiled-coil region" evidence="10">
    <location>
        <begin position="319"/>
        <end position="395"/>
    </location>
</feature>
<evidence type="ECO:0000313" key="14">
    <source>
        <dbReference type="Proteomes" id="UP000002488"/>
    </source>
</evidence>
<evidence type="ECO:0000256" key="5">
    <source>
        <dbReference type="ARBA" id="ARBA00022777"/>
    </source>
</evidence>
<evidence type="ECO:0000256" key="8">
    <source>
        <dbReference type="ARBA" id="ARBA00048679"/>
    </source>
</evidence>
<evidence type="ECO:0000259" key="12">
    <source>
        <dbReference type="PROSITE" id="PS50089"/>
    </source>
</evidence>
<comment type="caution">
    <text evidence="13">The sequence shown here is derived from an EMBL/GenBank/DDBJ whole genome shotgun (WGS) entry which is preliminary data.</text>
</comment>
<protein>
    <recommendedName>
        <fullName evidence="1">non-specific serine/threonine protein kinase</fullName>
        <ecNumber evidence="1">2.7.11.1</ecNumber>
    </recommendedName>
</protein>
<proteinExistence type="predicted"/>
<comment type="catalytic activity">
    <reaction evidence="8">
        <text>L-seryl-[protein] + ATP = O-phospho-L-seryl-[protein] + ADP + H(+)</text>
        <dbReference type="Rhea" id="RHEA:17989"/>
        <dbReference type="Rhea" id="RHEA-COMP:9863"/>
        <dbReference type="Rhea" id="RHEA-COMP:11604"/>
        <dbReference type="ChEBI" id="CHEBI:15378"/>
        <dbReference type="ChEBI" id="CHEBI:29999"/>
        <dbReference type="ChEBI" id="CHEBI:30616"/>
        <dbReference type="ChEBI" id="CHEBI:83421"/>
        <dbReference type="ChEBI" id="CHEBI:456216"/>
        <dbReference type="EC" id="2.7.11.1"/>
    </reaction>
</comment>
<keyword evidence="9" id="KW-0479">Metal-binding</keyword>